<dbReference type="Pfam" id="PF01841">
    <property type="entry name" value="Transglut_core"/>
    <property type="match status" value="1"/>
</dbReference>
<dbReference type="SMART" id="SM00460">
    <property type="entry name" value="TGc"/>
    <property type="match status" value="1"/>
</dbReference>
<organism evidence="2 3">
    <name type="scientific">Candidatus Alistipes intestinigallinarum</name>
    <dbReference type="NCBI Taxonomy" id="2838440"/>
    <lineage>
        <taxon>Bacteria</taxon>
        <taxon>Pseudomonadati</taxon>
        <taxon>Bacteroidota</taxon>
        <taxon>Bacteroidia</taxon>
        <taxon>Bacteroidales</taxon>
        <taxon>Rikenellaceae</taxon>
        <taxon>Alistipes</taxon>
    </lineage>
</organism>
<dbReference type="EMBL" id="DXDA01000035">
    <property type="protein sequence ID" value="HIY68602.1"/>
    <property type="molecule type" value="Genomic_DNA"/>
</dbReference>
<dbReference type="PANTHER" id="PTHR35532:SF5">
    <property type="entry name" value="CARBOHYDRATE-BINDING DOMAIN-CONTAINING PROTEIN"/>
    <property type="match status" value="1"/>
</dbReference>
<evidence type="ECO:0000259" key="1">
    <source>
        <dbReference type="SMART" id="SM00460"/>
    </source>
</evidence>
<comment type="caution">
    <text evidence="2">The sequence shown here is derived from an EMBL/GenBank/DDBJ whole genome shotgun (WGS) entry which is preliminary data.</text>
</comment>
<dbReference type="InterPro" id="IPR002931">
    <property type="entry name" value="Transglutaminase-like"/>
</dbReference>
<dbReference type="PANTHER" id="PTHR35532">
    <property type="entry name" value="SIMILAR TO POLYHYDROXYALKANOATE DEPOLYMERASE"/>
    <property type="match status" value="1"/>
</dbReference>
<evidence type="ECO:0000313" key="2">
    <source>
        <dbReference type="EMBL" id="HIY68602.1"/>
    </source>
</evidence>
<dbReference type="Gene3D" id="3.10.620.30">
    <property type="match status" value="1"/>
</dbReference>
<gene>
    <name evidence="2" type="ORF">H9828_04210</name>
</gene>
<dbReference type="InterPro" id="IPR038765">
    <property type="entry name" value="Papain-like_cys_pep_sf"/>
</dbReference>
<reference evidence="2" key="2">
    <citation type="submission" date="2021-04" db="EMBL/GenBank/DDBJ databases">
        <authorList>
            <person name="Gilroy R."/>
        </authorList>
    </citation>
    <scope>NUCLEOTIDE SEQUENCE</scope>
    <source>
        <strain evidence="2">5134</strain>
    </source>
</reference>
<accession>A0A9D1YZG2</accession>
<dbReference type="AlphaFoldDB" id="A0A9D1YZG2"/>
<proteinExistence type="predicted"/>
<dbReference type="SUPFAM" id="SSF54001">
    <property type="entry name" value="Cysteine proteinases"/>
    <property type="match status" value="1"/>
</dbReference>
<sequence length="396" mass="44516">MIRWLILLLSLGLCACGGSRYGSGIPAYYDPLLDAALAECPRADSLRQLLRETPRAEREAMAWLMAWMPCGDLDTMRLDLLRENVTYACRARAQFPWAQTLPDSIFLNEVLPYAVVDEVRDSWRGDFYARFAPCVAGCRTLREAAEAVNRSIVERVGVEYNTLREKTNQSPAESMRQHMASCTGLSVLLVDALRSVGVPARFVGTPAWHDDRGNHSWTEVWFDGEWHFTEYYFSGFDRAWFLADAGRATVGERAHAIYAVSFRPTGDWFPLVWNEGSRSVNGVEVTRRYRDFSTANTRSLLAGGEYVPVRFTMYRTASDEGTSAGRVAANVDVFRGAEQVGGGRTAGPRQDLNDGFELLLEKQGRYTFRYENARGERTEVTVEVGDEPLSVVGYME</sequence>
<name>A0A9D1YZG2_9BACT</name>
<dbReference type="Proteomes" id="UP000886844">
    <property type="component" value="Unassembled WGS sequence"/>
</dbReference>
<reference evidence="2" key="1">
    <citation type="journal article" date="2021" name="PeerJ">
        <title>Extensive microbial diversity within the chicken gut microbiome revealed by metagenomics and culture.</title>
        <authorList>
            <person name="Gilroy R."/>
            <person name="Ravi A."/>
            <person name="Getino M."/>
            <person name="Pursley I."/>
            <person name="Horton D.L."/>
            <person name="Alikhan N.F."/>
            <person name="Baker D."/>
            <person name="Gharbi K."/>
            <person name="Hall N."/>
            <person name="Watson M."/>
            <person name="Adriaenssens E.M."/>
            <person name="Foster-Nyarko E."/>
            <person name="Jarju S."/>
            <person name="Secka A."/>
            <person name="Antonio M."/>
            <person name="Oren A."/>
            <person name="Chaudhuri R.R."/>
            <person name="La Ragione R."/>
            <person name="Hildebrand F."/>
            <person name="Pallen M.J."/>
        </authorList>
    </citation>
    <scope>NUCLEOTIDE SEQUENCE</scope>
    <source>
        <strain evidence="2">5134</strain>
    </source>
</reference>
<feature type="domain" description="Transglutaminase-like" evidence="1">
    <location>
        <begin position="174"/>
        <end position="233"/>
    </location>
</feature>
<evidence type="ECO:0000313" key="3">
    <source>
        <dbReference type="Proteomes" id="UP000886844"/>
    </source>
</evidence>
<protein>
    <submittedName>
        <fullName evidence="2">Transglutaminase-like domain-containing protein</fullName>
    </submittedName>
</protein>
<dbReference type="PROSITE" id="PS51257">
    <property type="entry name" value="PROKAR_LIPOPROTEIN"/>
    <property type="match status" value="1"/>
</dbReference>